<dbReference type="InterPro" id="IPR036322">
    <property type="entry name" value="WD40_repeat_dom_sf"/>
</dbReference>
<keyword evidence="5" id="KW-1185">Reference proteome</keyword>
<dbReference type="OrthoDB" id="2161379at2759"/>
<feature type="repeat" description="WD" evidence="3">
    <location>
        <begin position="9"/>
        <end position="55"/>
    </location>
</feature>
<evidence type="ECO:0000313" key="5">
    <source>
        <dbReference type="Proteomes" id="UP000070444"/>
    </source>
</evidence>
<evidence type="ECO:0000256" key="3">
    <source>
        <dbReference type="PROSITE-ProRule" id="PRU00221"/>
    </source>
</evidence>
<gene>
    <name evidence="4" type="ORF">CONCODRAFT_70235</name>
</gene>
<dbReference type="InterPro" id="IPR001680">
    <property type="entry name" value="WD40_rpt"/>
</dbReference>
<dbReference type="PANTHER" id="PTHR44666:SF1">
    <property type="entry name" value="WD REPEAT-CONTAINING PROTEIN 53"/>
    <property type="match status" value="1"/>
</dbReference>
<dbReference type="Pfam" id="PF00400">
    <property type="entry name" value="WD40"/>
    <property type="match status" value="3"/>
</dbReference>
<evidence type="ECO:0000256" key="2">
    <source>
        <dbReference type="ARBA" id="ARBA00022737"/>
    </source>
</evidence>
<dbReference type="PRINTS" id="PR00320">
    <property type="entry name" value="GPROTEINBRPT"/>
</dbReference>
<dbReference type="InterPro" id="IPR042453">
    <property type="entry name" value="WDR53"/>
</dbReference>
<dbReference type="PROSITE" id="PS50082">
    <property type="entry name" value="WD_REPEATS_2"/>
    <property type="match status" value="2"/>
</dbReference>
<dbReference type="InterPro" id="IPR015943">
    <property type="entry name" value="WD40/YVTN_repeat-like_dom_sf"/>
</dbReference>
<sequence>MSKQAKYWFSGHKDSIDDFQLSPELSFLGPNHLLTGSSDKTSRLFDIRTQKNVKGIVGFKDSVSSVQFNGSSSIPHIYLSSGNELFTYDLRNTGLIYSEPLQSLDVGEEVNSITMNTSNSALAIATDKGELRTFKCSQSGLKSDKVKQAHEMIAMDIKFIGDKSTQVITGGYDNYLRIWDLNKVKPVESFNMAEYYELGSKGNGANQMINPPFVNSIQMTSDTKQIFCASGDGAIKLFYKHIPPKAHKAEWTCYNIPDAHNYTITNIELVEKEDCNMIISSGNDKKVKVWKFIKKPSPKTEVFETLVDNFEVDPIIKFNCMRVVDSSLSSILCTGISKDKSREFGIGLFELN</sequence>
<dbReference type="SMART" id="SM00320">
    <property type="entry name" value="WD40"/>
    <property type="match status" value="6"/>
</dbReference>
<dbReference type="PANTHER" id="PTHR44666">
    <property type="entry name" value="WD REPEAT-CONTAINING PROTEIN 53"/>
    <property type="match status" value="1"/>
</dbReference>
<dbReference type="Proteomes" id="UP000070444">
    <property type="component" value="Unassembled WGS sequence"/>
</dbReference>
<accession>A0A137P7D2</accession>
<dbReference type="AlphaFoldDB" id="A0A137P7D2"/>
<dbReference type="EMBL" id="KQ964489">
    <property type="protein sequence ID" value="KXN70916.1"/>
    <property type="molecule type" value="Genomic_DNA"/>
</dbReference>
<keyword evidence="1 3" id="KW-0853">WD repeat</keyword>
<dbReference type="STRING" id="796925.A0A137P7D2"/>
<keyword evidence="2" id="KW-0677">Repeat</keyword>
<evidence type="ECO:0000313" key="4">
    <source>
        <dbReference type="EMBL" id="KXN70916.1"/>
    </source>
</evidence>
<dbReference type="InterPro" id="IPR019775">
    <property type="entry name" value="WD40_repeat_CS"/>
</dbReference>
<reference evidence="4 5" key="1">
    <citation type="journal article" date="2015" name="Genome Biol. Evol.">
        <title>Phylogenomic analyses indicate that early fungi evolved digesting cell walls of algal ancestors of land plants.</title>
        <authorList>
            <person name="Chang Y."/>
            <person name="Wang S."/>
            <person name="Sekimoto S."/>
            <person name="Aerts A.L."/>
            <person name="Choi C."/>
            <person name="Clum A."/>
            <person name="LaButti K.M."/>
            <person name="Lindquist E.A."/>
            <person name="Yee Ngan C."/>
            <person name="Ohm R.A."/>
            <person name="Salamov A.A."/>
            <person name="Grigoriev I.V."/>
            <person name="Spatafora J.W."/>
            <person name="Berbee M.L."/>
        </authorList>
    </citation>
    <scope>NUCLEOTIDE SEQUENCE [LARGE SCALE GENOMIC DNA]</scope>
    <source>
        <strain evidence="4 5">NRRL 28638</strain>
    </source>
</reference>
<organism evidence="4 5">
    <name type="scientific">Conidiobolus coronatus (strain ATCC 28846 / CBS 209.66 / NRRL 28638)</name>
    <name type="common">Delacroixia coronata</name>
    <dbReference type="NCBI Taxonomy" id="796925"/>
    <lineage>
        <taxon>Eukaryota</taxon>
        <taxon>Fungi</taxon>
        <taxon>Fungi incertae sedis</taxon>
        <taxon>Zoopagomycota</taxon>
        <taxon>Entomophthoromycotina</taxon>
        <taxon>Entomophthoromycetes</taxon>
        <taxon>Entomophthorales</taxon>
        <taxon>Ancylistaceae</taxon>
        <taxon>Conidiobolus</taxon>
    </lineage>
</organism>
<name>A0A137P7D2_CONC2</name>
<dbReference type="SUPFAM" id="SSF50978">
    <property type="entry name" value="WD40 repeat-like"/>
    <property type="match status" value="1"/>
</dbReference>
<proteinExistence type="predicted"/>
<evidence type="ECO:0000256" key="1">
    <source>
        <dbReference type="ARBA" id="ARBA00022574"/>
    </source>
</evidence>
<dbReference type="Gene3D" id="2.130.10.10">
    <property type="entry name" value="YVTN repeat-like/Quinoprotein amine dehydrogenase"/>
    <property type="match status" value="2"/>
</dbReference>
<protein>
    <submittedName>
        <fullName evidence="4">WD40 repeat-like protein</fullName>
    </submittedName>
</protein>
<dbReference type="PROSITE" id="PS00678">
    <property type="entry name" value="WD_REPEATS_1"/>
    <property type="match status" value="1"/>
</dbReference>
<dbReference type="InterPro" id="IPR020472">
    <property type="entry name" value="WD40_PAC1"/>
</dbReference>
<feature type="repeat" description="WD" evidence="3">
    <location>
        <begin position="147"/>
        <end position="189"/>
    </location>
</feature>